<accession>A0AAD5I8L5</accession>
<gene>
    <name evidence="1" type="ORF">LWI28_011629</name>
</gene>
<proteinExistence type="predicted"/>
<organism evidence="1 2">
    <name type="scientific">Acer negundo</name>
    <name type="common">Box elder</name>
    <dbReference type="NCBI Taxonomy" id="4023"/>
    <lineage>
        <taxon>Eukaryota</taxon>
        <taxon>Viridiplantae</taxon>
        <taxon>Streptophyta</taxon>
        <taxon>Embryophyta</taxon>
        <taxon>Tracheophyta</taxon>
        <taxon>Spermatophyta</taxon>
        <taxon>Magnoliopsida</taxon>
        <taxon>eudicotyledons</taxon>
        <taxon>Gunneridae</taxon>
        <taxon>Pentapetalae</taxon>
        <taxon>rosids</taxon>
        <taxon>malvids</taxon>
        <taxon>Sapindales</taxon>
        <taxon>Sapindaceae</taxon>
        <taxon>Hippocastanoideae</taxon>
        <taxon>Acereae</taxon>
        <taxon>Acer</taxon>
    </lineage>
</organism>
<keyword evidence="2" id="KW-1185">Reference proteome</keyword>
<evidence type="ECO:0000313" key="1">
    <source>
        <dbReference type="EMBL" id="KAI9153456.1"/>
    </source>
</evidence>
<name>A0AAD5I8L5_ACENE</name>
<evidence type="ECO:0000313" key="2">
    <source>
        <dbReference type="Proteomes" id="UP001064489"/>
    </source>
</evidence>
<reference evidence="1" key="1">
    <citation type="journal article" date="2022" name="Plant J.">
        <title>Strategies of tolerance reflected in two North American maple genomes.</title>
        <authorList>
            <person name="McEvoy S.L."/>
            <person name="Sezen U.U."/>
            <person name="Trouern-Trend A."/>
            <person name="McMahon S.M."/>
            <person name="Schaberg P.G."/>
            <person name="Yang J."/>
            <person name="Wegrzyn J.L."/>
            <person name="Swenson N.G."/>
        </authorList>
    </citation>
    <scope>NUCLEOTIDE SEQUENCE</scope>
    <source>
        <strain evidence="1">91603</strain>
    </source>
</reference>
<reference evidence="1" key="2">
    <citation type="submission" date="2023-02" db="EMBL/GenBank/DDBJ databases">
        <authorList>
            <person name="Swenson N.G."/>
            <person name="Wegrzyn J.L."/>
            <person name="Mcevoy S.L."/>
        </authorList>
    </citation>
    <scope>NUCLEOTIDE SEQUENCE</scope>
    <source>
        <strain evidence="1">91603</strain>
        <tissue evidence="1">Leaf</tissue>
    </source>
</reference>
<dbReference type="Proteomes" id="UP001064489">
    <property type="component" value="Chromosome 11"/>
</dbReference>
<protein>
    <submittedName>
        <fullName evidence="1">Uncharacterized protein</fullName>
    </submittedName>
</protein>
<sequence>MVVSLRRMVKIRNAKFSNLLSRWRTTNQKEDITKVALSSRIFWTEKWPEYCEKRPLSDGCNNLGFGWFVKGLKLKVEDEDGVRLAENGEDKDLEVLKFTFTVEIDEPKEDITKVALSSGIFWTVKWPEYVFLTDATT</sequence>
<dbReference type="AlphaFoldDB" id="A0AAD5I8L5"/>
<comment type="caution">
    <text evidence="1">The sequence shown here is derived from an EMBL/GenBank/DDBJ whole genome shotgun (WGS) entry which is preliminary data.</text>
</comment>
<dbReference type="EMBL" id="JAJSOW010000108">
    <property type="protein sequence ID" value="KAI9153456.1"/>
    <property type="molecule type" value="Genomic_DNA"/>
</dbReference>